<evidence type="ECO:0000256" key="7">
    <source>
        <dbReference type="ARBA" id="ARBA00023136"/>
    </source>
</evidence>
<dbReference type="InterPro" id="IPR051050">
    <property type="entry name" value="Lipid_II_flippase_MurJ/MviN"/>
</dbReference>
<accession>A0A7J0BY16</accession>
<keyword evidence="5 10" id="KW-0573">Peptidoglycan synthesis</keyword>
<comment type="subcellular location">
    <subcellularLocation>
        <location evidence="1 10">Cell membrane</location>
        <topology evidence="1 10">Multi-pass membrane protein</topology>
    </subcellularLocation>
</comment>
<dbReference type="GO" id="GO:0071555">
    <property type="term" value="P:cell wall organization"/>
    <property type="evidence" value="ECO:0007669"/>
    <property type="project" value="UniProtKB-KW"/>
</dbReference>
<comment type="function">
    <text evidence="8 10">Involved in peptidoglycan biosynthesis. Transports lipid-linked peptidoglycan precursors from the inner to the outer leaflet of the cytoplasmic membrane.</text>
</comment>
<feature type="transmembrane region" description="Helical" evidence="10">
    <location>
        <begin position="356"/>
        <end position="375"/>
    </location>
</feature>
<dbReference type="HAMAP" id="MF_02078">
    <property type="entry name" value="MurJ_MviN"/>
    <property type="match status" value="1"/>
</dbReference>
<comment type="similarity">
    <text evidence="9 10">Belongs to the MurJ/MviN family.</text>
</comment>
<feature type="transmembrane region" description="Helical" evidence="10">
    <location>
        <begin position="317"/>
        <end position="336"/>
    </location>
</feature>
<feature type="transmembrane region" description="Helical" evidence="10">
    <location>
        <begin position="31"/>
        <end position="49"/>
    </location>
</feature>
<dbReference type="EMBL" id="BLVP01000043">
    <property type="protein sequence ID" value="GFM38596.1"/>
    <property type="molecule type" value="Genomic_DNA"/>
</dbReference>
<reference evidence="11 12" key="1">
    <citation type="submission" date="2020-05" db="EMBL/GenBank/DDBJ databases">
        <title>Draft genome sequence of Desulfovibrio psychrotolerans JS1T.</title>
        <authorList>
            <person name="Ueno A."/>
            <person name="Tamazawa S."/>
            <person name="Tamamura S."/>
            <person name="Murakami T."/>
            <person name="Kiyama T."/>
            <person name="Inomata H."/>
            <person name="Amano Y."/>
            <person name="Miyakawa K."/>
            <person name="Tamaki H."/>
            <person name="Naganuma T."/>
            <person name="Kaneko K."/>
        </authorList>
    </citation>
    <scope>NUCLEOTIDE SEQUENCE [LARGE SCALE GENOMIC DNA]</scope>
    <source>
        <strain evidence="11 12">JS1</strain>
    </source>
</reference>
<name>A0A7J0BY16_9BACT</name>
<dbReference type="AlphaFoldDB" id="A0A7J0BY16"/>
<keyword evidence="6 10" id="KW-1133">Transmembrane helix</keyword>
<feature type="transmembrane region" description="Helical" evidence="10">
    <location>
        <begin position="526"/>
        <end position="550"/>
    </location>
</feature>
<evidence type="ECO:0000256" key="1">
    <source>
        <dbReference type="ARBA" id="ARBA00004651"/>
    </source>
</evidence>
<keyword evidence="7 10" id="KW-0472">Membrane</keyword>
<evidence type="ECO:0000256" key="6">
    <source>
        <dbReference type="ARBA" id="ARBA00022989"/>
    </source>
</evidence>
<sequence length="559" mass="57860">MTHEQTLARNAAIVGGATLVSRVLGFARDCAVAAVLGAGPLADAFFIALRLPNLMRRLFGEGSLSLSLVSEFSHVRQASGTDRAYAMVRACLAWLVLILGAVSLAAHAGAASITAVLAPGFLAAPELFARTADLVRLCFPYAPLICVAAVFSGILQAQGHFLVPALVPCVLNVALIAGAFTALAADLPVPETLGVCLLAAGVLQVAMQLPALRRRGFSPRGTCSLSDEGARRVGSRMLPAVFGAAVYQVSIVVTTMLASLLPEGSISHLYYADRLVQFPLGVFGLAVGTAALPALASLAAKGDHAAFRSTLATSMRLTLFISLPAAAGLAGMAEPIVNVLFGRGAFGPADVHGTVLALWGYAAGLPAFAAARPLLAAFHARRDARTPVAAAVGGLFVTTASGLALMQPMGHTGLAVAVTLGSWANVLLLHHLLARREQALFAAADARADSALANPAHTPPAPVPFRDNVATAPSPDNAATAPFPDNAPPTYRSMEYRLPCLYAAMSAGVFVLSRACVLLAGSWALAAIPIIIACYMVTALWFHSPDIFFLRQALRGRNG</sequence>
<protein>
    <recommendedName>
        <fullName evidence="10">Probable lipid II flippase MurJ</fullName>
    </recommendedName>
</protein>
<evidence type="ECO:0000256" key="2">
    <source>
        <dbReference type="ARBA" id="ARBA00022475"/>
    </source>
</evidence>
<feature type="transmembrane region" description="Helical" evidence="10">
    <location>
        <begin position="278"/>
        <end position="296"/>
    </location>
</feature>
<evidence type="ECO:0000256" key="5">
    <source>
        <dbReference type="ARBA" id="ARBA00022984"/>
    </source>
</evidence>
<dbReference type="GO" id="GO:0034204">
    <property type="term" value="P:lipid translocation"/>
    <property type="evidence" value="ECO:0007669"/>
    <property type="project" value="TreeGrafter"/>
</dbReference>
<dbReference type="CDD" id="cd13123">
    <property type="entry name" value="MATE_MurJ_like"/>
    <property type="match status" value="1"/>
</dbReference>
<dbReference type="NCBIfam" id="TIGR01695">
    <property type="entry name" value="murJ_mviN"/>
    <property type="match status" value="1"/>
</dbReference>
<keyword evidence="4 10" id="KW-0133">Cell shape</keyword>
<dbReference type="InterPro" id="IPR004268">
    <property type="entry name" value="MurJ"/>
</dbReference>
<keyword evidence="10" id="KW-0813">Transport</keyword>
<dbReference type="GO" id="GO:0005886">
    <property type="term" value="C:plasma membrane"/>
    <property type="evidence" value="ECO:0007669"/>
    <property type="project" value="UniProtKB-SubCell"/>
</dbReference>
<evidence type="ECO:0000313" key="12">
    <source>
        <dbReference type="Proteomes" id="UP000503820"/>
    </source>
</evidence>
<keyword evidence="3 10" id="KW-0812">Transmembrane</keyword>
<evidence type="ECO:0000256" key="10">
    <source>
        <dbReference type="HAMAP-Rule" id="MF_02078"/>
    </source>
</evidence>
<evidence type="ECO:0000256" key="4">
    <source>
        <dbReference type="ARBA" id="ARBA00022960"/>
    </source>
</evidence>
<dbReference type="GO" id="GO:0009252">
    <property type="term" value="P:peptidoglycan biosynthetic process"/>
    <property type="evidence" value="ECO:0007669"/>
    <property type="project" value="UniProtKB-UniRule"/>
</dbReference>
<dbReference type="Proteomes" id="UP000503820">
    <property type="component" value="Unassembled WGS sequence"/>
</dbReference>
<dbReference type="GO" id="GO:0008360">
    <property type="term" value="P:regulation of cell shape"/>
    <property type="evidence" value="ECO:0007669"/>
    <property type="project" value="UniProtKB-KW"/>
</dbReference>
<keyword evidence="2 10" id="KW-1003">Cell membrane</keyword>
<organism evidence="11 12">
    <name type="scientific">Desulfovibrio psychrotolerans</name>
    <dbReference type="NCBI Taxonomy" id="415242"/>
    <lineage>
        <taxon>Bacteria</taxon>
        <taxon>Pseudomonadati</taxon>
        <taxon>Thermodesulfobacteriota</taxon>
        <taxon>Desulfovibrionia</taxon>
        <taxon>Desulfovibrionales</taxon>
        <taxon>Desulfovibrionaceae</taxon>
        <taxon>Desulfovibrio</taxon>
    </lineage>
</organism>
<feature type="transmembrane region" description="Helical" evidence="10">
    <location>
        <begin position="412"/>
        <end position="433"/>
    </location>
</feature>
<feature type="transmembrane region" description="Helical" evidence="10">
    <location>
        <begin position="134"/>
        <end position="154"/>
    </location>
</feature>
<dbReference type="UniPathway" id="UPA00219"/>
<dbReference type="PANTHER" id="PTHR47019:SF1">
    <property type="entry name" value="LIPID II FLIPPASE MURJ"/>
    <property type="match status" value="1"/>
</dbReference>
<dbReference type="GO" id="GO:0015648">
    <property type="term" value="F:lipid-linked peptidoglycan transporter activity"/>
    <property type="evidence" value="ECO:0007669"/>
    <property type="project" value="UniProtKB-UniRule"/>
</dbReference>
<gene>
    <name evidence="11" type="primary">mviN</name>
    <name evidence="10" type="synonym">murJ</name>
    <name evidence="11" type="ORF">DSM19430T_32800</name>
</gene>
<feature type="transmembrane region" description="Helical" evidence="10">
    <location>
        <begin position="387"/>
        <end position="406"/>
    </location>
</feature>
<dbReference type="PANTHER" id="PTHR47019">
    <property type="entry name" value="LIPID II FLIPPASE MURJ"/>
    <property type="match status" value="1"/>
</dbReference>
<evidence type="ECO:0000313" key="11">
    <source>
        <dbReference type="EMBL" id="GFM38596.1"/>
    </source>
</evidence>
<keyword evidence="12" id="KW-1185">Reference proteome</keyword>
<feature type="transmembrane region" description="Helical" evidence="10">
    <location>
        <begin position="161"/>
        <end position="180"/>
    </location>
</feature>
<dbReference type="PRINTS" id="PR01806">
    <property type="entry name" value="VIRFACTRMVIN"/>
</dbReference>
<evidence type="ECO:0000256" key="9">
    <source>
        <dbReference type="ARBA" id="ARBA00061532"/>
    </source>
</evidence>
<keyword evidence="10" id="KW-0961">Cell wall biogenesis/degradation</keyword>
<comment type="pathway">
    <text evidence="10">Cell wall biogenesis; peptidoglycan biosynthesis.</text>
</comment>
<feature type="transmembrane region" description="Helical" evidence="10">
    <location>
        <begin position="237"/>
        <end position="258"/>
    </location>
</feature>
<dbReference type="Pfam" id="PF03023">
    <property type="entry name" value="MurJ"/>
    <property type="match status" value="1"/>
</dbReference>
<evidence type="ECO:0000256" key="3">
    <source>
        <dbReference type="ARBA" id="ARBA00022692"/>
    </source>
</evidence>
<proteinExistence type="inferred from homology"/>
<comment type="caution">
    <text evidence="11">The sequence shown here is derived from an EMBL/GenBank/DDBJ whole genome shotgun (WGS) entry which is preliminary data.</text>
</comment>
<feature type="transmembrane region" description="Helical" evidence="10">
    <location>
        <begin position="92"/>
        <end position="122"/>
    </location>
</feature>
<evidence type="ECO:0000256" key="8">
    <source>
        <dbReference type="ARBA" id="ARBA00060041"/>
    </source>
</evidence>
<feature type="transmembrane region" description="Helical" evidence="10">
    <location>
        <begin position="7"/>
        <end position="25"/>
    </location>
</feature>
<feature type="transmembrane region" description="Helical" evidence="10">
    <location>
        <begin position="192"/>
        <end position="212"/>
    </location>
</feature>
<dbReference type="RefSeq" id="WP_174411200.1">
    <property type="nucleotide sequence ID" value="NZ_BLVP01000043.1"/>
</dbReference>